<sequence>MHRYHELKTVGLGDYPSVIESDQVESFDLNSPARLVMTDFLYHRPLTLLPDEGIDDAIAAMRQAHVRSILVTDTADAFRGIVTVADLESRKVLSLATSSGQARGDLTIGDLMTPKEKLRGVTLGAVEKGTIGDLLETLKNEGQPHMLVVDPESHRIRGIISSSDIARRLRISVELNLRATSFRELVDIISSGREVS</sequence>
<evidence type="ECO:0000256" key="2">
    <source>
        <dbReference type="PROSITE-ProRule" id="PRU00703"/>
    </source>
</evidence>
<dbReference type="Pfam" id="PF00571">
    <property type="entry name" value="CBS"/>
    <property type="match status" value="2"/>
</dbReference>
<dbReference type="Gene3D" id="3.10.580.10">
    <property type="entry name" value="CBS-domain"/>
    <property type="match status" value="1"/>
</dbReference>
<proteinExistence type="predicted"/>
<dbReference type="Proteomes" id="UP000629025">
    <property type="component" value="Unassembled WGS sequence"/>
</dbReference>
<name>A0ABQ1KMS6_9GAMM</name>
<dbReference type="PANTHER" id="PTHR48108:SF34">
    <property type="entry name" value="CBS DOMAIN-CONTAINING PROTEIN YHCV"/>
    <property type="match status" value="1"/>
</dbReference>
<keyword evidence="2" id="KW-0129">CBS domain</keyword>
<dbReference type="InterPro" id="IPR046342">
    <property type="entry name" value="CBS_dom_sf"/>
</dbReference>
<evidence type="ECO:0000256" key="1">
    <source>
        <dbReference type="ARBA" id="ARBA00022737"/>
    </source>
</evidence>
<feature type="domain" description="CBS" evidence="3">
    <location>
        <begin position="37"/>
        <end position="97"/>
    </location>
</feature>
<keyword evidence="1" id="KW-0677">Repeat</keyword>
<accession>A0ABQ1KMS6</accession>
<dbReference type="EMBL" id="BMIJ01000007">
    <property type="protein sequence ID" value="GGC04831.1"/>
    <property type="molecule type" value="Genomic_DNA"/>
</dbReference>
<dbReference type="SMART" id="SM00116">
    <property type="entry name" value="CBS"/>
    <property type="match status" value="2"/>
</dbReference>
<organism evidence="4 5">
    <name type="scientific">Marinobacterium zhoushanense</name>
    <dbReference type="NCBI Taxonomy" id="1679163"/>
    <lineage>
        <taxon>Bacteria</taxon>
        <taxon>Pseudomonadati</taxon>
        <taxon>Pseudomonadota</taxon>
        <taxon>Gammaproteobacteria</taxon>
        <taxon>Oceanospirillales</taxon>
        <taxon>Oceanospirillaceae</taxon>
        <taxon>Marinobacterium</taxon>
    </lineage>
</organism>
<evidence type="ECO:0000259" key="3">
    <source>
        <dbReference type="PROSITE" id="PS51371"/>
    </source>
</evidence>
<evidence type="ECO:0000313" key="5">
    <source>
        <dbReference type="Proteomes" id="UP000629025"/>
    </source>
</evidence>
<evidence type="ECO:0000313" key="4">
    <source>
        <dbReference type="EMBL" id="GGC04831.1"/>
    </source>
</evidence>
<dbReference type="SUPFAM" id="SSF54631">
    <property type="entry name" value="CBS-domain pair"/>
    <property type="match status" value="1"/>
</dbReference>
<gene>
    <name evidence="4" type="ORF">GCM10011352_33750</name>
</gene>
<comment type="caution">
    <text evidence="4">The sequence shown here is derived from an EMBL/GenBank/DDBJ whole genome shotgun (WGS) entry which is preliminary data.</text>
</comment>
<reference evidence="5" key="1">
    <citation type="journal article" date="2019" name="Int. J. Syst. Evol. Microbiol.">
        <title>The Global Catalogue of Microorganisms (GCM) 10K type strain sequencing project: providing services to taxonomists for standard genome sequencing and annotation.</title>
        <authorList>
            <consortium name="The Broad Institute Genomics Platform"/>
            <consortium name="The Broad Institute Genome Sequencing Center for Infectious Disease"/>
            <person name="Wu L."/>
            <person name="Ma J."/>
        </authorList>
    </citation>
    <scope>NUCLEOTIDE SEQUENCE [LARGE SCALE GENOMIC DNA]</scope>
    <source>
        <strain evidence="5">CGMCC 1.15341</strain>
    </source>
</reference>
<dbReference type="InterPro" id="IPR051462">
    <property type="entry name" value="CBS_domain-containing"/>
</dbReference>
<keyword evidence="5" id="KW-1185">Reference proteome</keyword>
<dbReference type="PROSITE" id="PS51371">
    <property type="entry name" value="CBS"/>
    <property type="match status" value="2"/>
</dbReference>
<dbReference type="PANTHER" id="PTHR48108">
    <property type="entry name" value="CBS DOMAIN-CONTAINING PROTEIN CBSX2, CHLOROPLASTIC"/>
    <property type="match status" value="1"/>
</dbReference>
<dbReference type="RefSeq" id="WP_188750473.1">
    <property type="nucleotide sequence ID" value="NZ_BMIJ01000007.1"/>
</dbReference>
<dbReference type="InterPro" id="IPR000644">
    <property type="entry name" value="CBS_dom"/>
</dbReference>
<protein>
    <recommendedName>
        <fullName evidence="3">CBS domain-containing protein</fullName>
    </recommendedName>
</protein>
<feature type="domain" description="CBS" evidence="3">
    <location>
        <begin position="112"/>
        <end position="175"/>
    </location>
</feature>